<dbReference type="STRING" id="266265.Bxe_A4509"/>
<dbReference type="EMBL" id="CP000270">
    <property type="protein sequence ID" value="ABE29549.1"/>
    <property type="molecule type" value="Genomic_DNA"/>
</dbReference>
<gene>
    <name evidence="1" type="ORF">Bxe_A4509</name>
</gene>
<reference evidence="1 2" key="1">
    <citation type="journal article" date="2006" name="Proc. Natl. Acad. Sci. U.S.A.">
        <title>Burkholderia xenovorans LB400 harbors a multi-replicon, 9.73-Mbp genome shaped for versatility.</title>
        <authorList>
            <person name="Chain P.S."/>
            <person name="Denef V.J."/>
            <person name="Konstantinidis K.T."/>
            <person name="Vergez L.M."/>
            <person name="Agullo L."/>
            <person name="Reyes V.L."/>
            <person name="Hauser L."/>
            <person name="Cordova M."/>
            <person name="Gomez L."/>
            <person name="Gonzalez M."/>
            <person name="Land M."/>
            <person name="Lao V."/>
            <person name="Larimer F."/>
            <person name="LiPuma J.J."/>
            <person name="Mahenthiralingam E."/>
            <person name="Malfatti S.A."/>
            <person name="Marx C.J."/>
            <person name="Parnell J.J."/>
            <person name="Ramette A."/>
            <person name="Richardson P."/>
            <person name="Seeger M."/>
            <person name="Smith D."/>
            <person name="Spilker T."/>
            <person name="Sul W.J."/>
            <person name="Tsoi T.V."/>
            <person name="Ulrich L.E."/>
            <person name="Zhulin I.B."/>
            <person name="Tiedje J.M."/>
        </authorList>
    </citation>
    <scope>NUCLEOTIDE SEQUENCE [LARGE SCALE GENOMIC DNA]</scope>
    <source>
        <strain evidence="1 2">LB400</strain>
    </source>
</reference>
<organism evidence="1 2">
    <name type="scientific">Paraburkholderia xenovorans (strain LB400)</name>
    <dbReference type="NCBI Taxonomy" id="266265"/>
    <lineage>
        <taxon>Bacteria</taxon>
        <taxon>Pseudomonadati</taxon>
        <taxon>Pseudomonadota</taxon>
        <taxon>Betaproteobacteria</taxon>
        <taxon>Burkholderiales</taxon>
        <taxon>Burkholderiaceae</taxon>
        <taxon>Paraburkholderia</taxon>
    </lineage>
</organism>
<evidence type="ECO:0000313" key="1">
    <source>
        <dbReference type="EMBL" id="ABE29549.1"/>
    </source>
</evidence>
<dbReference type="AlphaFoldDB" id="Q143E0"/>
<evidence type="ECO:0000313" key="2">
    <source>
        <dbReference type="Proteomes" id="UP000001817"/>
    </source>
</evidence>
<protein>
    <submittedName>
        <fullName evidence="1">Uncharacterized protein</fullName>
    </submittedName>
</protein>
<keyword evidence="2" id="KW-1185">Reference proteome</keyword>
<proteinExistence type="predicted"/>
<dbReference type="KEGG" id="bxe:Bxe_A4509"/>
<accession>Q143E0</accession>
<dbReference type="Proteomes" id="UP000001817">
    <property type="component" value="Chromosome 1"/>
</dbReference>
<sequence length="80" mass="8813">MSRSGALPGVFFSSFGLWRVARLVLRLVFLPCFSPGFAARSLPHRAVCLRFAMRLIERVGSHLVSRSGARPVGFAHTLTI</sequence>
<name>Q143E0_PARXL</name>